<dbReference type="PANTHER" id="PTHR21027">
    <property type="entry name" value="TRNA-SPLICING ENDONUCLEASE SUBUNIT SEN54"/>
    <property type="match status" value="1"/>
</dbReference>
<keyword evidence="6" id="KW-1185">Reference proteome</keyword>
<dbReference type="InterPro" id="IPR024336">
    <property type="entry name" value="tRNA_splic_suSen54_N"/>
</dbReference>
<feature type="compositionally biased region" description="Polar residues" evidence="3">
    <location>
        <begin position="357"/>
        <end position="385"/>
    </location>
</feature>
<dbReference type="EMBL" id="CALOZG010000001">
    <property type="protein sequence ID" value="CAH3906903.1"/>
    <property type="molecule type" value="Genomic_DNA"/>
</dbReference>
<feature type="region of interest" description="Disordered" evidence="3">
    <location>
        <begin position="357"/>
        <end position="387"/>
    </location>
</feature>
<sequence>MAFNNILTGEDLVKKGVTRLEANLPELGLKDVVPTGSWLESKQIQASLEEKKHLIEVERIEKRGSLSQADWQDNLSLAEVTQKVGGYWQFLGHNVGPILYLKPEEALFLMEINCLQLNFGGVKVSLQQAYSLLLCGELNLLKYKVYASLSRVGYKVLRHKSSSEGVTQLQKVTEANNITLTVMSGYNNEKSKETNTLSNNLKTESHETLKVIDSETNIKSVNNNGSIHHYDKLDSKTSETYKNVIETYNNKINKLKNRVLKPTRNEQLNEFFIDIPELLGKHVITLKVPDAKFLPDNMKLKETYTINLQNLNKKYIKRSNRTYSLGDEVNNSHVGRLQSDSNNLKDNINTNQAQCSLHTQTRSQGQNSTQMESRPQSPNSINHNNYDQDRRYEQPQYMPVFYSRPQNLNYINFNMIFDNTLNQVYFPYHCYGPQVCPGPSLNFYNSRMYGNRMQNSTIQRSRGNHLQRIKDLAGRLKILVSRGNCNKDHIRALKNLLKTYNSRYKTKLRLSSDFEILTEACVVAQIDLDQDDDEPQNKRQKTDNSFEENLQAITDMALELKDLEINGKATASHRRSISKLIKTFNDSYNVEYYLTPGYEVLNRADVPPVTKFVIDDEEEHVNKSEKPKKSKKFRNPYNILKRLSENQGAGSSKNNFLSIIMKNTEFKNSSEIEHWIPNDNNFERIEIPSEIGDPLFDSRKTQMLYEFIKFKPNFSNWCQAKIAFLESLMETIAEFSHTSNLQNDFDEDCLLSPDCGNVNTVMDKLRIIKTNKEASSECRLHIDFDVYNRDVENYKKRNPPAPHFRVICLDESLEIPSASEIEALQSRYEDNIPIVFALVSCSSISYLQVKSTEIPIFEPSSNQ</sequence>
<organism evidence="5 6">
    <name type="scientific">Pieris brassicae</name>
    <name type="common">White butterfly</name>
    <name type="synonym">Large white butterfly</name>
    <dbReference type="NCBI Taxonomy" id="7116"/>
    <lineage>
        <taxon>Eukaryota</taxon>
        <taxon>Metazoa</taxon>
        <taxon>Ecdysozoa</taxon>
        <taxon>Arthropoda</taxon>
        <taxon>Hexapoda</taxon>
        <taxon>Insecta</taxon>
        <taxon>Pterygota</taxon>
        <taxon>Neoptera</taxon>
        <taxon>Endopterygota</taxon>
        <taxon>Lepidoptera</taxon>
        <taxon>Glossata</taxon>
        <taxon>Ditrysia</taxon>
        <taxon>Papilionoidea</taxon>
        <taxon>Pieridae</taxon>
        <taxon>Pierinae</taxon>
        <taxon>Pieris</taxon>
    </lineage>
</organism>
<dbReference type="GO" id="GO:0000214">
    <property type="term" value="C:tRNA-intron endonuclease complex"/>
    <property type="evidence" value="ECO:0007669"/>
    <property type="project" value="TreeGrafter"/>
</dbReference>
<gene>
    <name evidence="5" type="ORF">PIBRA_LOCUS941</name>
</gene>
<dbReference type="Proteomes" id="UP001152562">
    <property type="component" value="Unassembled WGS sequence"/>
</dbReference>
<comment type="caution">
    <text evidence="5">The sequence shown here is derived from an EMBL/GenBank/DDBJ whole genome shotgun (WGS) entry which is preliminary data.</text>
</comment>
<evidence type="ECO:0000313" key="6">
    <source>
        <dbReference type="Proteomes" id="UP001152562"/>
    </source>
</evidence>
<comment type="similarity">
    <text evidence="1">Belongs to the SEN54 family.</text>
</comment>
<protein>
    <recommendedName>
        <fullName evidence="4">tRNA-splicing endonuclease subunit Sen54 N-terminal domain-containing protein</fullName>
    </recommendedName>
</protein>
<reference evidence="5" key="1">
    <citation type="submission" date="2022-05" db="EMBL/GenBank/DDBJ databases">
        <authorList>
            <person name="Okamura Y."/>
        </authorList>
    </citation>
    <scope>NUCLEOTIDE SEQUENCE</scope>
</reference>
<dbReference type="InterPro" id="IPR024337">
    <property type="entry name" value="tRNA_splic_suSen54"/>
</dbReference>
<evidence type="ECO:0000256" key="2">
    <source>
        <dbReference type="ARBA" id="ARBA00022694"/>
    </source>
</evidence>
<dbReference type="AlphaFoldDB" id="A0A9P0SQM6"/>
<accession>A0A9P0SQM6</accession>
<keyword evidence="2" id="KW-0819">tRNA processing</keyword>
<evidence type="ECO:0000313" key="5">
    <source>
        <dbReference type="EMBL" id="CAH3906903.1"/>
    </source>
</evidence>
<evidence type="ECO:0000256" key="1">
    <source>
        <dbReference type="ARBA" id="ARBA00005736"/>
    </source>
</evidence>
<evidence type="ECO:0000259" key="4">
    <source>
        <dbReference type="Pfam" id="PF12928"/>
    </source>
</evidence>
<dbReference type="PANTHER" id="PTHR21027:SF1">
    <property type="entry name" value="TRNA-SPLICING ENDONUCLEASE SUBUNIT SEN54"/>
    <property type="match status" value="1"/>
</dbReference>
<dbReference type="GO" id="GO:0000379">
    <property type="term" value="P:tRNA-type intron splice site recognition and cleavage"/>
    <property type="evidence" value="ECO:0007669"/>
    <property type="project" value="TreeGrafter"/>
</dbReference>
<name>A0A9P0SQM6_PIEBR</name>
<feature type="domain" description="tRNA-splicing endonuclease subunit Sen54 N-terminal" evidence="4">
    <location>
        <begin position="54"/>
        <end position="117"/>
    </location>
</feature>
<dbReference type="Pfam" id="PF12928">
    <property type="entry name" value="tRNA_int_end_N2"/>
    <property type="match status" value="1"/>
</dbReference>
<evidence type="ECO:0000256" key="3">
    <source>
        <dbReference type="SAM" id="MobiDB-lite"/>
    </source>
</evidence>
<proteinExistence type="inferred from homology"/>